<accession>A0A9W6IQ84</accession>
<dbReference type="EMBL" id="BSFE01000010">
    <property type="protein sequence ID" value="GLK53334.1"/>
    <property type="molecule type" value="Genomic_DNA"/>
</dbReference>
<organism evidence="3 4">
    <name type="scientific">Maricaulis virginensis</name>
    <dbReference type="NCBI Taxonomy" id="144022"/>
    <lineage>
        <taxon>Bacteria</taxon>
        <taxon>Pseudomonadati</taxon>
        <taxon>Pseudomonadota</taxon>
        <taxon>Alphaproteobacteria</taxon>
        <taxon>Maricaulales</taxon>
        <taxon>Maricaulaceae</taxon>
        <taxon>Maricaulis</taxon>
    </lineage>
</organism>
<dbReference type="Pfam" id="PF13649">
    <property type="entry name" value="Methyltransf_25"/>
    <property type="match status" value="1"/>
</dbReference>
<evidence type="ECO:0000313" key="3">
    <source>
        <dbReference type="EMBL" id="GLK53334.1"/>
    </source>
</evidence>
<name>A0A9W6IQ84_9PROT</name>
<dbReference type="Proteomes" id="UP001143486">
    <property type="component" value="Unassembled WGS sequence"/>
</dbReference>
<protein>
    <submittedName>
        <fullName evidence="3">SAM-dependent methyltransferase</fullName>
    </submittedName>
</protein>
<gene>
    <name evidence="3" type="ORF">GCM10017621_28420</name>
</gene>
<dbReference type="CDD" id="cd02440">
    <property type="entry name" value="AdoMet_MTases"/>
    <property type="match status" value="1"/>
</dbReference>
<dbReference type="RefSeq" id="WP_271187687.1">
    <property type="nucleotide sequence ID" value="NZ_BSFE01000010.1"/>
</dbReference>
<reference evidence="3" key="2">
    <citation type="submission" date="2023-01" db="EMBL/GenBank/DDBJ databases">
        <authorList>
            <person name="Sun Q."/>
            <person name="Evtushenko L."/>
        </authorList>
    </citation>
    <scope>NUCLEOTIDE SEQUENCE</scope>
    <source>
        <strain evidence="3">VKM B-1513</strain>
    </source>
</reference>
<evidence type="ECO:0000259" key="2">
    <source>
        <dbReference type="Pfam" id="PF13649"/>
    </source>
</evidence>
<dbReference type="SUPFAM" id="SSF53335">
    <property type="entry name" value="S-adenosyl-L-methionine-dependent methyltransferases"/>
    <property type="match status" value="1"/>
</dbReference>
<comment type="caution">
    <text evidence="3">The sequence shown here is derived from an EMBL/GenBank/DDBJ whole genome shotgun (WGS) entry which is preliminary data.</text>
</comment>
<feature type="region of interest" description="Disordered" evidence="1">
    <location>
        <begin position="1"/>
        <end position="30"/>
    </location>
</feature>
<feature type="compositionally biased region" description="Low complexity" evidence="1">
    <location>
        <begin position="8"/>
        <end position="21"/>
    </location>
</feature>
<dbReference type="Gene3D" id="3.40.50.150">
    <property type="entry name" value="Vaccinia Virus protein VP39"/>
    <property type="match status" value="1"/>
</dbReference>
<keyword evidence="3" id="KW-0489">Methyltransferase</keyword>
<feature type="domain" description="Methyltransferase" evidence="2">
    <location>
        <begin position="68"/>
        <end position="164"/>
    </location>
</feature>
<dbReference type="GO" id="GO:0008168">
    <property type="term" value="F:methyltransferase activity"/>
    <property type="evidence" value="ECO:0007669"/>
    <property type="project" value="UniProtKB-KW"/>
</dbReference>
<dbReference type="AlphaFoldDB" id="A0A9W6IQ84"/>
<dbReference type="InterPro" id="IPR041698">
    <property type="entry name" value="Methyltransf_25"/>
</dbReference>
<evidence type="ECO:0000313" key="4">
    <source>
        <dbReference type="Proteomes" id="UP001143486"/>
    </source>
</evidence>
<proteinExistence type="predicted"/>
<keyword evidence="3" id="KW-0808">Transferase</keyword>
<dbReference type="GO" id="GO:0032259">
    <property type="term" value="P:methylation"/>
    <property type="evidence" value="ECO:0007669"/>
    <property type="project" value="UniProtKB-KW"/>
</dbReference>
<keyword evidence="4" id="KW-1185">Reference proteome</keyword>
<evidence type="ECO:0000256" key="1">
    <source>
        <dbReference type="SAM" id="MobiDB-lite"/>
    </source>
</evidence>
<reference evidence="3" key="1">
    <citation type="journal article" date="2014" name="Int. J. Syst. Evol. Microbiol.">
        <title>Complete genome sequence of Corynebacterium casei LMG S-19264T (=DSM 44701T), isolated from a smear-ripened cheese.</title>
        <authorList>
            <consortium name="US DOE Joint Genome Institute (JGI-PGF)"/>
            <person name="Walter F."/>
            <person name="Albersmeier A."/>
            <person name="Kalinowski J."/>
            <person name="Ruckert C."/>
        </authorList>
    </citation>
    <scope>NUCLEOTIDE SEQUENCE</scope>
    <source>
        <strain evidence="3">VKM B-1513</strain>
    </source>
</reference>
<dbReference type="InterPro" id="IPR029063">
    <property type="entry name" value="SAM-dependent_MTases_sf"/>
</dbReference>
<sequence length="246" mass="26383">MTHSIEIPPAAARAAAGQSAPDSGRFSGSGARSYDARIRRLVPGYSVLQELIAPVLAARIGRGAASILLSGAGTGAELSELAFQSTKWCFTAVDPSPDMLAIAGRRAEMLGCLEQVDFRISTLGEYTPLHRHDAALSVLVAHFLPDTGEKARYFADLADRLRPGAPLILADLGLLFEDAARPAFSRWIESVAPDPSLAARTVERMAEDFHPVSEARLAELLEAVGFAPPVRFFQALDIAGYLTQKR</sequence>